<gene>
    <name evidence="1" type="ORF">MON38_14930</name>
</gene>
<evidence type="ECO:0000313" key="1">
    <source>
        <dbReference type="EMBL" id="MCI1188719.1"/>
    </source>
</evidence>
<dbReference type="EMBL" id="JALBGC010000004">
    <property type="protein sequence ID" value="MCI1188719.1"/>
    <property type="molecule type" value="Genomic_DNA"/>
</dbReference>
<keyword evidence="2" id="KW-1185">Reference proteome</keyword>
<dbReference type="Proteomes" id="UP001139193">
    <property type="component" value="Unassembled WGS sequence"/>
</dbReference>
<organism evidence="1 2">
    <name type="scientific">Hymenobacter cyanobacteriorum</name>
    <dbReference type="NCBI Taxonomy" id="2926463"/>
    <lineage>
        <taxon>Bacteria</taxon>
        <taxon>Pseudomonadati</taxon>
        <taxon>Bacteroidota</taxon>
        <taxon>Cytophagia</taxon>
        <taxon>Cytophagales</taxon>
        <taxon>Hymenobacteraceae</taxon>
        <taxon>Hymenobacter</taxon>
    </lineage>
</organism>
<reference evidence="1" key="1">
    <citation type="submission" date="2022-03" db="EMBL/GenBank/DDBJ databases">
        <title>Bacterial whole genome sequence for Hymenobacter sp. DH14.</title>
        <authorList>
            <person name="Le V."/>
        </authorList>
    </citation>
    <scope>NUCLEOTIDE SEQUENCE</scope>
    <source>
        <strain evidence="1">DH14</strain>
    </source>
</reference>
<comment type="caution">
    <text evidence="1">The sequence shown here is derived from an EMBL/GenBank/DDBJ whole genome shotgun (WGS) entry which is preliminary data.</text>
</comment>
<proteinExistence type="predicted"/>
<dbReference type="RefSeq" id="WP_241936981.1">
    <property type="nucleotide sequence ID" value="NZ_JALBGC010000004.1"/>
</dbReference>
<accession>A0A9X1VGD6</accession>
<name>A0A9X1VGD6_9BACT</name>
<sequence>MSAKSVSSATFKVDQIKFLESRVVLFRMDNQLDPVIAGKQLSGFDYRITTEQDMDAKKCIVRVRIGVIIQATLKDAAEKIEVGEIRTETVFKVMQLPKLLTNSLDEAPAMPAPIGGTMIGLAYSTTRGQLLALGAGTILSRAFLPVVNPIQLLQNAGAEVKG</sequence>
<protein>
    <submittedName>
        <fullName evidence="1">Uncharacterized protein</fullName>
    </submittedName>
</protein>
<dbReference type="AlphaFoldDB" id="A0A9X1VGD6"/>
<evidence type="ECO:0000313" key="2">
    <source>
        <dbReference type="Proteomes" id="UP001139193"/>
    </source>
</evidence>